<dbReference type="EMBL" id="GGEC01089851">
    <property type="protein sequence ID" value="MBX70335.1"/>
    <property type="molecule type" value="Transcribed_RNA"/>
</dbReference>
<protein>
    <submittedName>
        <fullName evidence="1">Uncharacterized protein</fullName>
    </submittedName>
</protein>
<dbReference type="AlphaFoldDB" id="A0A2P2QTQ7"/>
<proteinExistence type="predicted"/>
<evidence type="ECO:0000313" key="1">
    <source>
        <dbReference type="EMBL" id="MBX70335.1"/>
    </source>
</evidence>
<organism evidence="1">
    <name type="scientific">Rhizophora mucronata</name>
    <name type="common">Asiatic mangrove</name>
    <dbReference type="NCBI Taxonomy" id="61149"/>
    <lineage>
        <taxon>Eukaryota</taxon>
        <taxon>Viridiplantae</taxon>
        <taxon>Streptophyta</taxon>
        <taxon>Embryophyta</taxon>
        <taxon>Tracheophyta</taxon>
        <taxon>Spermatophyta</taxon>
        <taxon>Magnoliopsida</taxon>
        <taxon>eudicotyledons</taxon>
        <taxon>Gunneridae</taxon>
        <taxon>Pentapetalae</taxon>
        <taxon>rosids</taxon>
        <taxon>fabids</taxon>
        <taxon>Malpighiales</taxon>
        <taxon>Rhizophoraceae</taxon>
        <taxon>Rhizophora</taxon>
    </lineage>
</organism>
<reference evidence="1" key="1">
    <citation type="submission" date="2018-02" db="EMBL/GenBank/DDBJ databases">
        <title>Rhizophora mucronata_Transcriptome.</title>
        <authorList>
            <person name="Meera S.P."/>
            <person name="Sreeshan A."/>
            <person name="Augustine A."/>
        </authorList>
    </citation>
    <scope>NUCLEOTIDE SEQUENCE</scope>
    <source>
        <tissue evidence="1">Leaf</tissue>
    </source>
</reference>
<name>A0A2P2QTQ7_RHIMU</name>
<sequence length="55" mass="6275">MEPLIKNCLGDLHMLCYLEEKFACCQQDHERGEIGPEQITCMRGTKLNGKPTLTH</sequence>
<accession>A0A2P2QTQ7</accession>